<evidence type="ECO:0000256" key="1">
    <source>
        <dbReference type="SAM" id="MobiDB-lite"/>
    </source>
</evidence>
<keyword evidence="3" id="KW-1185">Reference proteome</keyword>
<evidence type="ECO:0008006" key="4">
    <source>
        <dbReference type="Google" id="ProtNLM"/>
    </source>
</evidence>
<dbReference type="Proteomes" id="UP000031675">
    <property type="component" value="Unassembled WGS sequence"/>
</dbReference>
<dbReference type="AlphaFoldDB" id="A0A0C2J7L6"/>
<comment type="caution">
    <text evidence="2">The sequence shown here is derived from an EMBL/GenBank/DDBJ whole genome shotgun (WGS) entry which is preliminary data.</text>
</comment>
<protein>
    <recommendedName>
        <fullName evidence="4">Secreted protein</fullName>
    </recommendedName>
</protein>
<proteinExistence type="predicted"/>
<evidence type="ECO:0000313" key="3">
    <source>
        <dbReference type="Proteomes" id="UP000031675"/>
    </source>
</evidence>
<dbReference type="EMBL" id="JROO01000038">
    <property type="protein sequence ID" value="KIH97426.1"/>
    <property type="molecule type" value="Genomic_DNA"/>
</dbReference>
<feature type="region of interest" description="Disordered" evidence="1">
    <location>
        <begin position="70"/>
        <end position="104"/>
    </location>
</feature>
<name>A0A0C2J7L6_9ACTN</name>
<organism evidence="2 3">
    <name type="scientific">Streptomonospora alba</name>
    <dbReference type="NCBI Taxonomy" id="183763"/>
    <lineage>
        <taxon>Bacteria</taxon>
        <taxon>Bacillati</taxon>
        <taxon>Actinomycetota</taxon>
        <taxon>Actinomycetes</taxon>
        <taxon>Streptosporangiales</taxon>
        <taxon>Nocardiopsidaceae</taxon>
        <taxon>Streptomonospora</taxon>
    </lineage>
</organism>
<dbReference type="RefSeq" id="WP_040275632.1">
    <property type="nucleotide sequence ID" value="NZ_JROO01000038.1"/>
</dbReference>
<accession>A0A0C2J7L6</accession>
<gene>
    <name evidence="2" type="ORF">LP52_19435</name>
</gene>
<reference evidence="3" key="1">
    <citation type="journal article" date="2015" name="Chem. Biol.">
        <title>Structure, bioactivity, and resistance mechanism of streptomonomicin, an unusual lasso Peptide from an understudied halophilic actinomycete.</title>
        <authorList>
            <person name="Metelev M."/>
            <person name="Tietz J.I."/>
            <person name="Melby J.O."/>
            <person name="Blair P.M."/>
            <person name="Zhu L."/>
            <person name="Livnat I."/>
            <person name="Severinov K."/>
            <person name="Mitchell D.A."/>
        </authorList>
    </citation>
    <scope>NUCLEOTIDE SEQUENCE [LARGE SCALE GENOMIC DNA]</scope>
    <source>
        <strain evidence="3">YIM 90003</strain>
    </source>
</reference>
<evidence type="ECO:0000313" key="2">
    <source>
        <dbReference type="EMBL" id="KIH97426.1"/>
    </source>
</evidence>
<sequence>MIRRLAYLVAGAALGGYVVHKLNRTARAWSPAGIAGRVEDQVADYRAVLREFNEDIHDAMRQREAELQGRYDGGGERPALPVHTPGRVTRPRGAIDAPDMKDGR</sequence>
<dbReference type="STRING" id="183763.LP52_19435"/>